<evidence type="ECO:0000256" key="8">
    <source>
        <dbReference type="RuleBase" id="RU003857"/>
    </source>
</evidence>
<evidence type="ECO:0000256" key="1">
    <source>
        <dbReference type="ARBA" id="ARBA00004141"/>
    </source>
</evidence>
<comment type="subcellular location">
    <subcellularLocation>
        <location evidence="1">Membrane</location>
        <topology evidence="1">Multi-pass membrane protein</topology>
    </subcellularLocation>
</comment>
<protein>
    <recommendedName>
        <fullName evidence="11">Potassium channel domain-containing protein</fullName>
    </recommendedName>
</protein>
<evidence type="ECO:0000256" key="3">
    <source>
        <dbReference type="ARBA" id="ARBA00022692"/>
    </source>
</evidence>
<evidence type="ECO:0000313" key="12">
    <source>
        <dbReference type="EMBL" id="JAT05408.1"/>
    </source>
</evidence>
<evidence type="ECO:0000256" key="9">
    <source>
        <dbReference type="SAM" id="MobiDB-lite"/>
    </source>
</evidence>
<feature type="compositionally biased region" description="Low complexity" evidence="9">
    <location>
        <begin position="534"/>
        <end position="547"/>
    </location>
</feature>
<dbReference type="EMBL" id="GECU01002299">
    <property type="protein sequence ID" value="JAT05408.1"/>
    <property type="molecule type" value="Transcribed_RNA"/>
</dbReference>
<feature type="region of interest" description="Disordered" evidence="9">
    <location>
        <begin position="782"/>
        <end position="806"/>
    </location>
</feature>
<keyword evidence="2 8" id="KW-0813">Transport</keyword>
<feature type="compositionally biased region" description="Polar residues" evidence="9">
    <location>
        <begin position="782"/>
        <end position="791"/>
    </location>
</feature>
<feature type="region of interest" description="Disordered" evidence="9">
    <location>
        <begin position="566"/>
        <end position="593"/>
    </location>
</feature>
<feature type="region of interest" description="Disordered" evidence="9">
    <location>
        <begin position="742"/>
        <end position="763"/>
    </location>
</feature>
<sequence>MSFKQYMVLFWLFMGYLVLGAYMFYSVERPVEEERRALAKAEALEIKELLRRHYAKGVPEAHKELLSRLSDYCGKPFYMDSITVLATSNGTGSTTVAPEEPYEEKPYLWTFYNAMLFVICTLSTIGYGNIAPSSRQGRMLDVVYGMIGIPFMGIVLAQMADYFGKLFLRAQHRYKSHEYQSRMSLFFDILTYTGLGIVIFILIPSSLFVYFEDWTFDTGIYYSYVTLCTIGYGDLVAGQRPIDTTVYDVYKLGVLMWIMFGLGYMLMMIGFLTRVMKSKRVRNIEHKLALTIKSTQSKIWNEFSQDITYLRRMLNEMYLLKIQPVYVEKELEEDKEGVRKVKSCPNLSEWPVLRKVEDSSSEEDEEEMAENFRRIAMRRRKGNAENLIQPRIKKTVSDGDLYRIDRKATFGEDTNTIEPKFLLAKVVDALGTSVGSKFTLDDEEEAPSRKISSKLNGVHGFTDEEILASEKMPSRWSLGGRKRTISETEKRSSIVGNEESRTWGGVNALDIQKFLRMRANGELRKSSQGMGDASLSSSKTSLSETLKQPPSRIRRMSMAVSNLFSHTAKNKSQEPKDILRDSQKKRRTGNTGDLYLNMVNNKRMSLPQDDQTMLDQANYLSHTAGRRGSVFAALASELAPAPGGGANIPVSPVLEQTSVADFLRLLSSLQAKLDPTLSLPPGNQDTQNMKKSDSNQLRESVINPLAMLFSASSLSGVSPPTGGQEQRRVSIAKAPQFLEAKGKQGRRFSLMPPMDNEHPSGQLHRKDLLKLKKRSISSHNMLQHSDGSTISIPGLASRERPQRSSLSGTAKYINAKFQNSSDPQKTGPPPVPVPSSQGFRKFSIRPVSVPEMPTPSLVVSPPVVTPVLPTITVESFDSEPTKEEDENLQDVIISRL</sequence>
<dbReference type="GO" id="GO:0022841">
    <property type="term" value="F:potassium ion leak channel activity"/>
    <property type="evidence" value="ECO:0007669"/>
    <property type="project" value="TreeGrafter"/>
</dbReference>
<keyword evidence="5 8" id="KW-0406">Ion transport</keyword>
<feature type="domain" description="Potassium channel" evidence="11">
    <location>
        <begin position="197"/>
        <end position="276"/>
    </location>
</feature>
<name>A0A1B6K1S9_9HEMI</name>
<dbReference type="Pfam" id="PF07885">
    <property type="entry name" value="Ion_trans_2"/>
    <property type="match status" value="2"/>
</dbReference>
<feature type="compositionally biased region" description="Basic and acidic residues" evidence="9">
    <location>
        <begin position="571"/>
        <end position="582"/>
    </location>
</feature>
<evidence type="ECO:0000256" key="10">
    <source>
        <dbReference type="SAM" id="Phobius"/>
    </source>
</evidence>
<keyword evidence="3 8" id="KW-0812">Transmembrane</keyword>
<keyword evidence="7 8" id="KW-0407">Ion channel</keyword>
<evidence type="ECO:0000256" key="6">
    <source>
        <dbReference type="ARBA" id="ARBA00023136"/>
    </source>
</evidence>
<evidence type="ECO:0000256" key="4">
    <source>
        <dbReference type="ARBA" id="ARBA00022989"/>
    </source>
</evidence>
<keyword evidence="6 10" id="KW-0472">Membrane</keyword>
<feature type="transmembrane region" description="Helical" evidence="10">
    <location>
        <begin position="254"/>
        <end position="272"/>
    </location>
</feature>
<feature type="transmembrane region" description="Helical" evidence="10">
    <location>
        <begin position="185"/>
        <end position="211"/>
    </location>
</feature>
<dbReference type="PANTHER" id="PTHR11003">
    <property type="entry name" value="POTASSIUM CHANNEL, SUBFAMILY K"/>
    <property type="match status" value="1"/>
</dbReference>
<dbReference type="InterPro" id="IPR003280">
    <property type="entry name" value="2pore_dom_K_chnl"/>
</dbReference>
<dbReference type="PRINTS" id="PR01333">
    <property type="entry name" value="2POREKCHANEL"/>
</dbReference>
<evidence type="ECO:0000256" key="7">
    <source>
        <dbReference type="ARBA" id="ARBA00023303"/>
    </source>
</evidence>
<feature type="region of interest" description="Disordered" evidence="9">
    <location>
        <begin position="818"/>
        <end position="837"/>
    </location>
</feature>
<proteinExistence type="inferred from homology"/>
<dbReference type="GO" id="GO:0005886">
    <property type="term" value="C:plasma membrane"/>
    <property type="evidence" value="ECO:0007669"/>
    <property type="project" value="TreeGrafter"/>
</dbReference>
<dbReference type="GO" id="GO:0030322">
    <property type="term" value="P:stabilization of membrane potential"/>
    <property type="evidence" value="ECO:0007669"/>
    <property type="project" value="TreeGrafter"/>
</dbReference>
<feature type="domain" description="Potassium channel" evidence="11">
    <location>
        <begin position="103"/>
        <end position="163"/>
    </location>
</feature>
<comment type="similarity">
    <text evidence="8">Belongs to the two pore domain potassium channel (TC 1.A.1.8) family.</text>
</comment>
<feature type="transmembrane region" description="Helical" evidence="10">
    <location>
        <begin position="111"/>
        <end position="130"/>
    </location>
</feature>
<reference evidence="12" key="1">
    <citation type="submission" date="2015-11" db="EMBL/GenBank/DDBJ databases">
        <title>De novo transcriptome assembly of four potential Pierce s Disease insect vectors from Arizona vineyards.</title>
        <authorList>
            <person name="Tassone E.E."/>
        </authorList>
    </citation>
    <scope>NUCLEOTIDE SEQUENCE</scope>
</reference>
<feature type="transmembrane region" description="Helical" evidence="10">
    <location>
        <begin position="6"/>
        <end position="25"/>
    </location>
</feature>
<accession>A0A1B6K1S9</accession>
<organism evidence="12">
    <name type="scientific">Homalodisca liturata</name>
    <dbReference type="NCBI Taxonomy" id="320908"/>
    <lineage>
        <taxon>Eukaryota</taxon>
        <taxon>Metazoa</taxon>
        <taxon>Ecdysozoa</taxon>
        <taxon>Arthropoda</taxon>
        <taxon>Hexapoda</taxon>
        <taxon>Insecta</taxon>
        <taxon>Pterygota</taxon>
        <taxon>Neoptera</taxon>
        <taxon>Paraneoptera</taxon>
        <taxon>Hemiptera</taxon>
        <taxon>Auchenorrhyncha</taxon>
        <taxon>Membracoidea</taxon>
        <taxon>Cicadellidae</taxon>
        <taxon>Cicadellinae</taxon>
        <taxon>Proconiini</taxon>
        <taxon>Homalodisca</taxon>
    </lineage>
</organism>
<dbReference type="AlphaFoldDB" id="A0A1B6K1S9"/>
<dbReference type="InterPro" id="IPR013099">
    <property type="entry name" value="K_chnl_dom"/>
</dbReference>
<keyword evidence="4 10" id="KW-1133">Transmembrane helix</keyword>
<dbReference type="PANTHER" id="PTHR11003:SF345">
    <property type="entry name" value="TWIK FAMILY OF POTASSIUM CHANNELS PROTEIN 18"/>
    <property type="match status" value="1"/>
</dbReference>
<dbReference type="Gene3D" id="1.10.287.70">
    <property type="match status" value="1"/>
</dbReference>
<evidence type="ECO:0000256" key="5">
    <source>
        <dbReference type="ARBA" id="ARBA00023065"/>
    </source>
</evidence>
<feature type="transmembrane region" description="Helical" evidence="10">
    <location>
        <begin position="142"/>
        <end position="164"/>
    </location>
</feature>
<gene>
    <name evidence="12" type="ORF">g.17623</name>
</gene>
<evidence type="ECO:0000256" key="2">
    <source>
        <dbReference type="ARBA" id="ARBA00022448"/>
    </source>
</evidence>
<feature type="region of interest" description="Disordered" evidence="9">
    <location>
        <begin position="523"/>
        <end position="549"/>
    </location>
</feature>
<evidence type="ECO:0000259" key="11">
    <source>
        <dbReference type="Pfam" id="PF07885"/>
    </source>
</evidence>
<dbReference type="SUPFAM" id="SSF81324">
    <property type="entry name" value="Voltage-gated potassium channels"/>
    <property type="match status" value="2"/>
</dbReference>
<dbReference type="GO" id="GO:0015271">
    <property type="term" value="F:outward rectifier potassium channel activity"/>
    <property type="evidence" value="ECO:0007669"/>
    <property type="project" value="TreeGrafter"/>
</dbReference>
<feature type="region of interest" description="Disordered" evidence="9">
    <location>
        <begin position="676"/>
        <end position="695"/>
    </location>
</feature>